<evidence type="ECO:0000256" key="7">
    <source>
        <dbReference type="ARBA" id="ARBA00023163"/>
    </source>
</evidence>
<evidence type="ECO:0000256" key="1">
    <source>
        <dbReference type="ARBA" id="ARBA00004123"/>
    </source>
</evidence>
<dbReference type="InterPro" id="IPR013734">
    <property type="entry name" value="TF_Nrm1/Whi5"/>
</dbReference>
<comment type="subcellular location">
    <subcellularLocation>
        <location evidence="2">Cytoplasm</location>
    </subcellularLocation>
    <subcellularLocation>
        <location evidence="1">Nucleus</location>
    </subcellularLocation>
</comment>
<evidence type="ECO:0000256" key="6">
    <source>
        <dbReference type="ARBA" id="ARBA00023015"/>
    </source>
</evidence>
<organism evidence="10 11">
    <name type="scientific">Nadsonia fulvescens var. elongata DSM 6958</name>
    <dbReference type="NCBI Taxonomy" id="857566"/>
    <lineage>
        <taxon>Eukaryota</taxon>
        <taxon>Fungi</taxon>
        <taxon>Dikarya</taxon>
        <taxon>Ascomycota</taxon>
        <taxon>Saccharomycotina</taxon>
        <taxon>Dipodascomycetes</taxon>
        <taxon>Dipodascales</taxon>
        <taxon>Dipodascales incertae sedis</taxon>
        <taxon>Nadsonia</taxon>
    </lineage>
</organism>
<evidence type="ECO:0000256" key="8">
    <source>
        <dbReference type="ARBA" id="ARBA00023242"/>
    </source>
</evidence>
<reference evidence="10 11" key="1">
    <citation type="journal article" date="2016" name="Proc. Natl. Acad. Sci. U.S.A.">
        <title>Comparative genomics of biotechnologically important yeasts.</title>
        <authorList>
            <person name="Riley R."/>
            <person name="Haridas S."/>
            <person name="Wolfe K.H."/>
            <person name="Lopes M.R."/>
            <person name="Hittinger C.T."/>
            <person name="Goeker M."/>
            <person name="Salamov A.A."/>
            <person name="Wisecaver J.H."/>
            <person name="Long T.M."/>
            <person name="Calvey C.H."/>
            <person name="Aerts A.L."/>
            <person name="Barry K.W."/>
            <person name="Choi C."/>
            <person name="Clum A."/>
            <person name="Coughlan A.Y."/>
            <person name="Deshpande S."/>
            <person name="Douglass A.P."/>
            <person name="Hanson S.J."/>
            <person name="Klenk H.-P."/>
            <person name="LaButti K.M."/>
            <person name="Lapidus A."/>
            <person name="Lindquist E.A."/>
            <person name="Lipzen A.M."/>
            <person name="Meier-Kolthoff J.P."/>
            <person name="Ohm R.A."/>
            <person name="Otillar R.P."/>
            <person name="Pangilinan J.L."/>
            <person name="Peng Y."/>
            <person name="Rokas A."/>
            <person name="Rosa C.A."/>
            <person name="Scheuner C."/>
            <person name="Sibirny A.A."/>
            <person name="Slot J.C."/>
            <person name="Stielow J.B."/>
            <person name="Sun H."/>
            <person name="Kurtzman C.P."/>
            <person name="Blackwell M."/>
            <person name="Grigoriev I.V."/>
            <person name="Jeffries T.W."/>
        </authorList>
    </citation>
    <scope>NUCLEOTIDE SEQUENCE [LARGE SCALE GENOMIC DNA]</scope>
    <source>
        <strain evidence="10 11">DSM 6958</strain>
    </source>
</reference>
<dbReference type="Pfam" id="PF08528">
    <property type="entry name" value="Whi5"/>
    <property type="match status" value="1"/>
</dbReference>
<feature type="compositionally biased region" description="Polar residues" evidence="9">
    <location>
        <begin position="325"/>
        <end position="351"/>
    </location>
</feature>
<keyword evidence="6" id="KW-0805">Transcription regulation</keyword>
<evidence type="ECO:0000256" key="2">
    <source>
        <dbReference type="ARBA" id="ARBA00004496"/>
    </source>
</evidence>
<evidence type="ECO:0000256" key="4">
    <source>
        <dbReference type="ARBA" id="ARBA00022490"/>
    </source>
</evidence>
<feature type="region of interest" description="Disordered" evidence="9">
    <location>
        <begin position="323"/>
        <end position="353"/>
    </location>
</feature>
<evidence type="ECO:0000256" key="9">
    <source>
        <dbReference type="SAM" id="MobiDB-lite"/>
    </source>
</evidence>
<evidence type="ECO:0000256" key="5">
    <source>
        <dbReference type="ARBA" id="ARBA00022491"/>
    </source>
</evidence>
<keyword evidence="8" id="KW-0539">Nucleus</keyword>
<keyword evidence="4" id="KW-0963">Cytoplasm</keyword>
<evidence type="ECO:0000313" key="10">
    <source>
        <dbReference type="EMBL" id="ODQ65073.1"/>
    </source>
</evidence>
<keyword evidence="7" id="KW-0804">Transcription</keyword>
<sequence>MNVNTSDTPTCSSRRILRNLSVNTIMATPAFSGRDYIDQVQAIDPDPDHCNFNSLSFPNGYIVANNYLRDSPMSSIRAPHHIPYTPHTNLQSRNLKHSPVRSYYPTPISIKKNVQNYETPLYPPKSSIDYSEANRIIDTPLAEFGSKKIKTYHDSPIKPRLIKISTASNVDSISTVTALPGYNNKYDFKACARTLKMRLGLAYYKVRTNQIRTPLKKLPIPGQTNNHELSSIDHGYADLLVFAANCIASQKSSSHLRARWAGGNSIKEKEKRYHFPNAVRSLGPLDSYVSPRLPLNKTDDSKLPLRPKQEIFTTPVKLKQGKASRINSNDSILSSSPGMQFNSSAKGTPSSMKAARSLLQLGCS</sequence>
<evidence type="ECO:0000256" key="3">
    <source>
        <dbReference type="ARBA" id="ARBA00006922"/>
    </source>
</evidence>
<evidence type="ECO:0000313" key="11">
    <source>
        <dbReference type="Proteomes" id="UP000095009"/>
    </source>
</evidence>
<dbReference type="Proteomes" id="UP000095009">
    <property type="component" value="Unassembled WGS sequence"/>
</dbReference>
<dbReference type="OrthoDB" id="5345625at2759"/>
<dbReference type="GO" id="GO:0005634">
    <property type="term" value="C:nucleus"/>
    <property type="evidence" value="ECO:0007669"/>
    <property type="project" value="UniProtKB-SubCell"/>
</dbReference>
<comment type="similarity">
    <text evidence="3">Belongs to the WHI5/NRM1 family.</text>
</comment>
<dbReference type="GO" id="GO:0005737">
    <property type="term" value="C:cytoplasm"/>
    <property type="evidence" value="ECO:0007669"/>
    <property type="project" value="UniProtKB-SubCell"/>
</dbReference>
<gene>
    <name evidence="10" type="ORF">NADFUDRAFT_79007</name>
</gene>
<keyword evidence="11" id="KW-1185">Reference proteome</keyword>
<name>A0A1E3PI34_9ASCO</name>
<accession>A0A1E3PI34</accession>
<proteinExistence type="inferred from homology"/>
<dbReference type="EMBL" id="KV454410">
    <property type="protein sequence ID" value="ODQ65073.1"/>
    <property type="molecule type" value="Genomic_DNA"/>
</dbReference>
<dbReference type="AlphaFoldDB" id="A0A1E3PI34"/>
<keyword evidence="5" id="KW-0678">Repressor</keyword>
<protein>
    <submittedName>
        <fullName evidence="10">Uncharacterized protein</fullName>
    </submittedName>
</protein>